<accession>A0A4P7W340</accession>
<dbReference type="RefSeq" id="WP_136415374.1">
    <property type="nucleotide sequence ID" value="NZ_CP039396.1"/>
</dbReference>
<dbReference type="PROSITE" id="PS51257">
    <property type="entry name" value="PROKAR_LIPOPROTEIN"/>
    <property type="match status" value="1"/>
</dbReference>
<dbReference type="GO" id="GO:0009418">
    <property type="term" value="C:pilus shaft"/>
    <property type="evidence" value="ECO:0007669"/>
    <property type="project" value="InterPro"/>
</dbReference>
<dbReference type="InterPro" id="IPR047786">
    <property type="entry name" value="Mfa1_fim"/>
</dbReference>
<dbReference type="KEGG" id="ddb:E7747_08450"/>
<protein>
    <submittedName>
        <fullName evidence="1">Uncharacterized protein</fullName>
    </submittedName>
</protein>
<dbReference type="NCBIfam" id="NF038041">
    <property type="entry name" value="fim_Mfa1_fam"/>
    <property type="match status" value="1"/>
</dbReference>
<dbReference type="AlphaFoldDB" id="A0A4P7W340"/>
<proteinExistence type="predicted"/>
<evidence type="ECO:0000313" key="2">
    <source>
        <dbReference type="Proteomes" id="UP000297149"/>
    </source>
</evidence>
<sequence length="528" mass="58056">MKINKFLLGAFALSVGFASCSNEEPIKGDNGGATEASKYMSVAISNLANGSRAEDDDPAKSEFETAETIEGSISKENLYFLFYDGNGKAFGLAYANVNADKDDVITNMVKPAELSSSEGYGDEEGLKGVLVLGKPTAPYVGQLPAKVLCVANPRTDVMKSLENKNLNVVINTLTTAPTSWTKAGDFLMTNAVYVKNGTVITAIDLDASAFSDTPEGAKNNPVVISLERLTAKIRVAYEENFDVQRRPGKNEPSQTIENPGKFNLDGADARFTASIEGWQLVNIPSQANAFKKLEPDNYAGWNWKWNDVNRGRSYWAESTTGTFTNKDYDIYSENQFKNQSFVSGTANVQYCYENTTVPEAKVSDRNPNVTAIVVKATIKHNGQPINMYKWSGAYYTEDRIKEKVAQQYNADDHPIQATKDNVSFEPNKKGDNTHRAIVTINDVETAVPQFSEVQHWVDGVTSYYMNIEHLGGLTGVVRNHIYDYVIDGIVGLGTPGNETENPAVIESYLAAHVRILNWRTVSNTVTLE</sequence>
<gene>
    <name evidence="1" type="ORF">E7747_08450</name>
</gene>
<reference evidence="2" key="1">
    <citation type="submission" date="2019-02" db="EMBL/GenBank/DDBJ databases">
        <title>Isolation and identification of novel species under the genus Muribaculum.</title>
        <authorList>
            <person name="Miyake S."/>
            <person name="Ding Y."/>
            <person name="Low A."/>
            <person name="Soh M."/>
            <person name="Seedorf H."/>
        </authorList>
    </citation>
    <scope>NUCLEOTIDE SEQUENCE [LARGE SCALE GENOMIC DNA]</scope>
    <source>
        <strain evidence="2">H5</strain>
    </source>
</reference>
<evidence type="ECO:0000313" key="1">
    <source>
        <dbReference type="EMBL" id="QCD42307.1"/>
    </source>
</evidence>
<organism evidence="1 2">
    <name type="scientific">Duncaniella dubosii</name>
    <dbReference type="NCBI Taxonomy" id="2518971"/>
    <lineage>
        <taxon>Bacteria</taxon>
        <taxon>Pseudomonadati</taxon>
        <taxon>Bacteroidota</taxon>
        <taxon>Bacteroidia</taxon>
        <taxon>Bacteroidales</taxon>
        <taxon>Muribaculaceae</taxon>
        <taxon>Duncaniella</taxon>
    </lineage>
</organism>
<keyword evidence="2" id="KW-1185">Reference proteome</keyword>
<dbReference type="Gene3D" id="1.10.20.150">
    <property type="match status" value="1"/>
</dbReference>
<dbReference type="Gene3D" id="2.60.40.3690">
    <property type="match status" value="1"/>
</dbReference>
<name>A0A4P7W340_9BACT</name>
<dbReference type="Proteomes" id="UP000297149">
    <property type="component" value="Chromosome"/>
</dbReference>
<dbReference type="EMBL" id="CP039396">
    <property type="protein sequence ID" value="QCD42307.1"/>
    <property type="molecule type" value="Genomic_DNA"/>
</dbReference>
<dbReference type="Gene3D" id="2.60.40.2580">
    <property type="match status" value="1"/>
</dbReference>